<dbReference type="GO" id="GO:0043546">
    <property type="term" value="F:molybdopterin cofactor binding"/>
    <property type="evidence" value="ECO:0007669"/>
    <property type="project" value="InterPro"/>
</dbReference>
<feature type="non-terminal residue" evidence="2">
    <location>
        <position position="1"/>
    </location>
</feature>
<dbReference type="Pfam" id="PF01568">
    <property type="entry name" value="Molydop_binding"/>
    <property type="match status" value="1"/>
</dbReference>
<dbReference type="Gene3D" id="2.40.40.20">
    <property type="match status" value="1"/>
</dbReference>
<dbReference type="GO" id="GO:0016491">
    <property type="term" value="F:oxidoreductase activity"/>
    <property type="evidence" value="ECO:0007669"/>
    <property type="project" value="InterPro"/>
</dbReference>
<evidence type="ECO:0000313" key="2">
    <source>
        <dbReference type="EMBL" id="PLM43936.1"/>
    </source>
</evidence>
<evidence type="ECO:0000259" key="1">
    <source>
        <dbReference type="Pfam" id="PF01568"/>
    </source>
</evidence>
<feature type="domain" description="Molybdopterin dinucleotide-binding" evidence="1">
    <location>
        <begin position="3"/>
        <end position="109"/>
    </location>
</feature>
<dbReference type="CDD" id="cd02787">
    <property type="entry name" value="MopB_CT_ydeP"/>
    <property type="match status" value="1"/>
</dbReference>
<dbReference type="InterPro" id="IPR006657">
    <property type="entry name" value="MoPterin_dinucl-bd_dom"/>
</dbReference>
<organism evidence="2 3">
    <name type="scientific">Klebsiella michiganensis</name>
    <dbReference type="NCBI Taxonomy" id="1134687"/>
    <lineage>
        <taxon>Bacteria</taxon>
        <taxon>Pseudomonadati</taxon>
        <taxon>Pseudomonadota</taxon>
        <taxon>Gammaproteobacteria</taxon>
        <taxon>Enterobacterales</taxon>
        <taxon>Enterobacteriaceae</taxon>
        <taxon>Klebsiella/Raoultella group</taxon>
        <taxon>Klebsiella</taxon>
    </lineage>
</organism>
<dbReference type="SUPFAM" id="SSF50692">
    <property type="entry name" value="ADC-like"/>
    <property type="match status" value="1"/>
</dbReference>
<accession>A0A2J4XZF8</accession>
<reference evidence="2 3" key="1">
    <citation type="submission" date="2017-11" db="EMBL/GenBank/DDBJ databases">
        <authorList>
            <person name="Han C.G."/>
        </authorList>
    </citation>
    <scope>NUCLEOTIDE SEQUENCE [LARGE SCALE GENOMIC DNA]</scope>
    <source>
        <strain evidence="2 3">A2</strain>
    </source>
</reference>
<proteinExistence type="predicted"/>
<comment type="caution">
    <text evidence="2">The sequence shown here is derived from an EMBL/GenBank/DDBJ whole genome shotgun (WGS) entry which is preliminary data.</text>
</comment>
<dbReference type="AlphaFoldDB" id="A0A2J4XZF8"/>
<sequence>DVMRLVTLRSHDQYNTTIYAMDDRYRGVFGRRDVLFMNEQDMAEQGFEHGDRVDISSALPGHHQRLEDITLVAYSIAPGTVAAYYPEANVLVPLDYLDKESGTPSYKSAPVRLTLRSKEIRALAGLR</sequence>
<dbReference type="Proteomes" id="UP000234661">
    <property type="component" value="Unassembled WGS sequence"/>
</dbReference>
<reference evidence="2 3" key="2">
    <citation type="submission" date="2018-01" db="EMBL/GenBank/DDBJ databases">
        <title>Genomic study of Klebsiella pneumoniae.</title>
        <authorList>
            <person name="Yang Y."/>
            <person name="Bicalho R."/>
        </authorList>
    </citation>
    <scope>NUCLEOTIDE SEQUENCE [LARGE SCALE GENOMIC DNA]</scope>
    <source>
        <strain evidence="2 3">A2</strain>
    </source>
</reference>
<dbReference type="EMBL" id="PIET01002196">
    <property type="protein sequence ID" value="PLM43936.1"/>
    <property type="molecule type" value="Genomic_DNA"/>
</dbReference>
<protein>
    <submittedName>
        <fullName evidence="2">CbbBc protein</fullName>
    </submittedName>
</protein>
<name>A0A2J4XZF8_9ENTR</name>
<dbReference type="InterPro" id="IPR009010">
    <property type="entry name" value="Asp_de-COase-like_dom_sf"/>
</dbReference>
<evidence type="ECO:0000313" key="3">
    <source>
        <dbReference type="Proteomes" id="UP000234661"/>
    </source>
</evidence>
<gene>
    <name evidence="2" type="ORF">CWM85_37820</name>
</gene>
<dbReference type="InterPro" id="IPR037951">
    <property type="entry name" value="MopB_CT_YdeP"/>
</dbReference>